<evidence type="ECO:0000256" key="6">
    <source>
        <dbReference type="PIRSR" id="PIRSR004869-50"/>
    </source>
</evidence>
<dbReference type="EC" id="1.97.1.-" evidence="8"/>
<dbReference type="Proteomes" id="UP000494245">
    <property type="component" value="Unassembled WGS sequence"/>
</dbReference>
<reference evidence="8 9" key="1">
    <citation type="submission" date="2020-04" db="EMBL/GenBank/DDBJ databases">
        <authorList>
            <consortium name="Desulfovibrio sp. FSS-1 genome sequencing consortium"/>
            <person name="Shimoshige H."/>
            <person name="Kobayashi H."/>
            <person name="Maekawa T."/>
        </authorList>
    </citation>
    <scope>NUCLEOTIDE SEQUENCE [LARGE SCALE GENOMIC DNA]</scope>
    <source>
        <strain evidence="8 9">SIID29052-01</strain>
    </source>
</reference>
<dbReference type="GO" id="GO:0046872">
    <property type="term" value="F:metal ion binding"/>
    <property type="evidence" value="ECO:0007669"/>
    <property type="project" value="UniProtKB-KW"/>
</dbReference>
<dbReference type="NCBIfam" id="TIGR04337">
    <property type="entry name" value="AmmeMemoSam_rS"/>
    <property type="match status" value="1"/>
</dbReference>
<dbReference type="InterPro" id="IPR027596">
    <property type="entry name" value="AmmeMemoSam_rS"/>
</dbReference>
<dbReference type="SMART" id="SM00729">
    <property type="entry name" value="Elp3"/>
    <property type="match status" value="1"/>
</dbReference>
<keyword evidence="9" id="KW-1185">Reference proteome</keyword>
<dbReference type="Gene3D" id="3.20.20.70">
    <property type="entry name" value="Aldolase class I"/>
    <property type="match status" value="1"/>
</dbReference>
<evidence type="ECO:0000313" key="8">
    <source>
        <dbReference type="EMBL" id="GFK93574.1"/>
    </source>
</evidence>
<dbReference type="InterPro" id="IPR006638">
    <property type="entry name" value="Elp3/MiaA/NifB-like_rSAM"/>
</dbReference>
<dbReference type="EMBL" id="BLTE01000005">
    <property type="protein sequence ID" value="GFK93574.1"/>
    <property type="molecule type" value="Genomic_DNA"/>
</dbReference>
<organism evidence="8 9">
    <name type="scientific">Fundidesulfovibrio magnetotacticus</name>
    <dbReference type="NCBI Taxonomy" id="2730080"/>
    <lineage>
        <taxon>Bacteria</taxon>
        <taxon>Pseudomonadati</taxon>
        <taxon>Thermodesulfobacteriota</taxon>
        <taxon>Desulfovibrionia</taxon>
        <taxon>Desulfovibrionales</taxon>
        <taxon>Desulfovibrionaceae</taxon>
        <taxon>Fundidesulfovibrio</taxon>
    </lineage>
</organism>
<dbReference type="PANTHER" id="PTHR30352:SF5">
    <property type="entry name" value="PYRUVATE FORMATE-LYASE 1-ACTIVATING ENZYME"/>
    <property type="match status" value="1"/>
</dbReference>
<feature type="binding site" evidence="6">
    <location>
        <position position="89"/>
    </location>
    <ligand>
        <name>[4Fe-4S] cluster</name>
        <dbReference type="ChEBI" id="CHEBI:49883"/>
        <note>4Fe-4S-S-AdoMet</note>
    </ligand>
</feature>
<dbReference type="AlphaFoldDB" id="A0A6V8LPC5"/>
<dbReference type="InterPro" id="IPR058240">
    <property type="entry name" value="rSAM_sf"/>
</dbReference>
<dbReference type="InterPro" id="IPR013785">
    <property type="entry name" value="Aldolase_TIM"/>
</dbReference>
<comment type="caution">
    <text evidence="8">The sequence shown here is derived from an EMBL/GenBank/DDBJ whole genome shotgun (WGS) entry which is preliminary data.</text>
</comment>
<dbReference type="InterPro" id="IPR034457">
    <property type="entry name" value="Organic_radical-activating"/>
</dbReference>
<dbReference type="InterPro" id="IPR007197">
    <property type="entry name" value="rSAM"/>
</dbReference>
<dbReference type="PIRSF" id="PIRSF004869">
    <property type="entry name" value="PflX_prd"/>
    <property type="match status" value="1"/>
</dbReference>
<evidence type="ECO:0000256" key="1">
    <source>
        <dbReference type="ARBA" id="ARBA00022485"/>
    </source>
</evidence>
<dbReference type="PANTHER" id="PTHR30352">
    <property type="entry name" value="PYRUVATE FORMATE-LYASE-ACTIVATING ENZYME"/>
    <property type="match status" value="1"/>
</dbReference>
<evidence type="ECO:0000256" key="2">
    <source>
        <dbReference type="ARBA" id="ARBA00022691"/>
    </source>
</evidence>
<dbReference type="GO" id="GO:0016491">
    <property type="term" value="F:oxidoreductase activity"/>
    <property type="evidence" value="ECO:0007669"/>
    <property type="project" value="UniProtKB-KW"/>
</dbReference>
<evidence type="ECO:0000313" key="9">
    <source>
        <dbReference type="Proteomes" id="UP000494245"/>
    </source>
</evidence>
<dbReference type="InterPro" id="IPR016431">
    <property type="entry name" value="Pyrv-formate_lyase-activ_prd"/>
</dbReference>
<evidence type="ECO:0000259" key="7">
    <source>
        <dbReference type="PROSITE" id="PS51918"/>
    </source>
</evidence>
<dbReference type="PROSITE" id="PS51918">
    <property type="entry name" value="RADICAL_SAM"/>
    <property type="match status" value="1"/>
</dbReference>
<dbReference type="Pfam" id="PF04055">
    <property type="entry name" value="Radical_SAM"/>
    <property type="match status" value="1"/>
</dbReference>
<reference evidence="8 9" key="2">
    <citation type="submission" date="2020-05" db="EMBL/GenBank/DDBJ databases">
        <title>Draft genome sequence of Desulfovibrio sp. strainFSS-1.</title>
        <authorList>
            <person name="Shimoshige H."/>
            <person name="Kobayashi H."/>
            <person name="Maekawa T."/>
        </authorList>
    </citation>
    <scope>NUCLEOTIDE SEQUENCE [LARGE SCALE GENOMIC DNA]</scope>
    <source>
        <strain evidence="8 9">SIID29052-01</strain>
    </source>
</reference>
<evidence type="ECO:0000256" key="5">
    <source>
        <dbReference type="ARBA" id="ARBA00023014"/>
    </source>
</evidence>
<dbReference type="GO" id="GO:0051539">
    <property type="term" value="F:4 iron, 4 sulfur cluster binding"/>
    <property type="evidence" value="ECO:0007669"/>
    <property type="project" value="UniProtKB-KW"/>
</dbReference>
<name>A0A6V8LPC5_9BACT</name>
<accession>A0A6V8LPC5</accession>
<proteinExistence type="predicted"/>
<keyword evidence="4 6" id="KW-0408">Iron</keyword>
<feature type="binding site" evidence="6">
    <location>
        <position position="86"/>
    </location>
    <ligand>
        <name>[4Fe-4S] cluster</name>
        <dbReference type="ChEBI" id="CHEBI:49883"/>
        <note>4Fe-4S-S-AdoMet</note>
    </ligand>
</feature>
<evidence type="ECO:0000256" key="4">
    <source>
        <dbReference type="ARBA" id="ARBA00023004"/>
    </source>
</evidence>
<dbReference type="SUPFAM" id="SSF102114">
    <property type="entry name" value="Radical SAM enzymes"/>
    <property type="match status" value="1"/>
</dbReference>
<feature type="binding site" evidence="6">
    <location>
        <position position="82"/>
    </location>
    <ligand>
        <name>[4Fe-4S] cluster</name>
        <dbReference type="ChEBI" id="CHEBI:49883"/>
        <note>4Fe-4S-S-AdoMet</note>
    </ligand>
</feature>
<feature type="domain" description="Radical SAM core" evidence="7">
    <location>
        <begin position="67"/>
        <end position="283"/>
    </location>
</feature>
<dbReference type="SFLD" id="SFLDG01101">
    <property type="entry name" value="Uncharacterised_Radical_SAM_Su"/>
    <property type="match status" value="1"/>
</dbReference>
<dbReference type="RefSeq" id="WP_173082740.1">
    <property type="nucleotide sequence ID" value="NZ_BLTE01000005.1"/>
</dbReference>
<keyword evidence="1" id="KW-0004">4Fe-4S</keyword>
<dbReference type="CDD" id="cd01335">
    <property type="entry name" value="Radical_SAM"/>
    <property type="match status" value="1"/>
</dbReference>
<keyword evidence="5 6" id="KW-0411">Iron-sulfur</keyword>
<keyword evidence="8" id="KW-0560">Oxidoreductase</keyword>
<evidence type="ECO:0000256" key="3">
    <source>
        <dbReference type="ARBA" id="ARBA00022723"/>
    </source>
</evidence>
<protein>
    <submittedName>
        <fullName evidence="8">Glycyl-radical enzyme activating enzyme YjjW</fullName>
        <ecNumber evidence="8">1.97.1.-</ecNumber>
    </submittedName>
</protein>
<sequence length="337" mass="36376">MHPASLWKPLGEGRAQCRLCCHFCLIDPGARGRCGVRVNRDGALFTLVWDRVAALNVDPVEKKPLYHFLPGSLTFSFGTMGCNLGCSFCQNASLSQPPRQGSPVEGRKADPEGLVQAALDSGCRSVSYTYSEPTVFFELMAAAARRAKAAGLANIMVTNGFMSPECLDALAPLVDAANVDLKAFTPAFYEQVCEAKLEPVKRNIRRMRELGWWIELTTLVIPGLNDSPGELSEMARFIVEQAGAHTPWHLSRFHPDFRLTDRPPTPESTLETAWKIGKDAGLEHVYVGNLPGNAHNATLCPGCGAVAVERRGFALPSGAPPGGVCPGCGRPLAGRFD</sequence>
<gene>
    <name evidence="8" type="primary">yjjW</name>
    <name evidence="8" type="ORF">NNJEOMEG_01408</name>
</gene>
<comment type="cofactor">
    <cofactor evidence="6">
        <name>[4Fe-4S] cluster</name>
        <dbReference type="ChEBI" id="CHEBI:49883"/>
    </cofactor>
    <text evidence="6">Binds 1 [4Fe-4S] cluster. The cluster is coordinated with 3 cysteines and an exchangeable S-adenosyl-L-methionine.</text>
</comment>
<keyword evidence="2 6" id="KW-0949">S-adenosyl-L-methionine</keyword>
<keyword evidence="3 6" id="KW-0479">Metal-binding</keyword>
<dbReference type="SFLD" id="SFLDS00029">
    <property type="entry name" value="Radical_SAM"/>
    <property type="match status" value="1"/>
</dbReference>